<evidence type="ECO:0000313" key="3">
    <source>
        <dbReference type="Proteomes" id="UP000298663"/>
    </source>
</evidence>
<reference evidence="2 3" key="2">
    <citation type="journal article" date="2019" name="G3 (Bethesda)">
        <title>Hybrid Assembly of the Genome of the Entomopathogenic Nematode Steinernema carpocapsae Identifies the X-Chromosome.</title>
        <authorList>
            <person name="Serra L."/>
            <person name="Macchietto M."/>
            <person name="Macias-Munoz A."/>
            <person name="McGill C.J."/>
            <person name="Rodriguez I.M."/>
            <person name="Rodriguez B."/>
            <person name="Murad R."/>
            <person name="Mortazavi A."/>
        </authorList>
    </citation>
    <scope>NUCLEOTIDE SEQUENCE [LARGE SCALE GENOMIC DNA]</scope>
    <source>
        <strain evidence="2 3">ALL</strain>
    </source>
</reference>
<keyword evidence="1" id="KW-1133">Transmembrane helix</keyword>
<name>A0A4U5PGZ7_STECR</name>
<gene>
    <name evidence="2" type="ORF">L596_009894</name>
</gene>
<accession>A0A4U5PGZ7</accession>
<organism evidence="2 3">
    <name type="scientific">Steinernema carpocapsae</name>
    <name type="common">Entomopathogenic nematode</name>
    <dbReference type="NCBI Taxonomy" id="34508"/>
    <lineage>
        <taxon>Eukaryota</taxon>
        <taxon>Metazoa</taxon>
        <taxon>Ecdysozoa</taxon>
        <taxon>Nematoda</taxon>
        <taxon>Chromadorea</taxon>
        <taxon>Rhabditida</taxon>
        <taxon>Tylenchina</taxon>
        <taxon>Panagrolaimomorpha</taxon>
        <taxon>Strongyloidoidea</taxon>
        <taxon>Steinernematidae</taxon>
        <taxon>Steinernema</taxon>
    </lineage>
</organism>
<keyword evidence="1" id="KW-0812">Transmembrane</keyword>
<reference evidence="2 3" key="1">
    <citation type="journal article" date="2015" name="Genome Biol.">
        <title>Comparative genomics of Steinernema reveals deeply conserved gene regulatory networks.</title>
        <authorList>
            <person name="Dillman A.R."/>
            <person name="Macchietto M."/>
            <person name="Porter C.F."/>
            <person name="Rogers A."/>
            <person name="Williams B."/>
            <person name="Antoshechkin I."/>
            <person name="Lee M.M."/>
            <person name="Goodwin Z."/>
            <person name="Lu X."/>
            <person name="Lewis E.E."/>
            <person name="Goodrich-Blair H."/>
            <person name="Stock S.P."/>
            <person name="Adams B.J."/>
            <person name="Sternberg P.W."/>
            <person name="Mortazavi A."/>
        </authorList>
    </citation>
    <scope>NUCLEOTIDE SEQUENCE [LARGE SCALE GENOMIC DNA]</scope>
    <source>
        <strain evidence="2 3">ALL</strain>
    </source>
</reference>
<sequence>MDVQSDNSQPERPINERLKTSARRVLILSYIAVFFYSPAFLYIGFFAKDHLEYRKAGIICCVAYCCSALLANTCIYILARQAFYNVSDGTDNRSAYMAGVVGTVFDVRQPKKLMYIALVHHHYLGRCIYLVLFAAKDERKN</sequence>
<dbReference type="AlphaFoldDB" id="A0A4U5PGZ7"/>
<evidence type="ECO:0000256" key="1">
    <source>
        <dbReference type="SAM" id="Phobius"/>
    </source>
</evidence>
<keyword evidence="3" id="KW-1185">Reference proteome</keyword>
<evidence type="ECO:0000313" key="2">
    <source>
        <dbReference type="EMBL" id="TKR95770.1"/>
    </source>
</evidence>
<comment type="caution">
    <text evidence="2">The sequence shown here is derived from an EMBL/GenBank/DDBJ whole genome shotgun (WGS) entry which is preliminary data.</text>
</comment>
<dbReference type="Proteomes" id="UP000298663">
    <property type="component" value="Unassembled WGS sequence"/>
</dbReference>
<protein>
    <submittedName>
        <fullName evidence="2">Uncharacterized protein</fullName>
    </submittedName>
</protein>
<feature type="transmembrane region" description="Helical" evidence="1">
    <location>
        <begin position="57"/>
        <end position="79"/>
    </location>
</feature>
<feature type="transmembrane region" description="Helical" evidence="1">
    <location>
        <begin position="25"/>
        <end position="45"/>
    </location>
</feature>
<proteinExistence type="predicted"/>
<keyword evidence="1" id="KW-0472">Membrane</keyword>
<dbReference type="EMBL" id="AZBU02000002">
    <property type="protein sequence ID" value="TKR95770.1"/>
    <property type="molecule type" value="Genomic_DNA"/>
</dbReference>